<comment type="caution">
    <text evidence="1">The sequence shown here is derived from an EMBL/GenBank/DDBJ whole genome shotgun (WGS) entry which is preliminary data.</text>
</comment>
<evidence type="ECO:0000313" key="1">
    <source>
        <dbReference type="EMBL" id="MPL69837.1"/>
    </source>
</evidence>
<name>A0A644TTQ3_9ZZZZ</name>
<dbReference type="Pfam" id="PF13419">
    <property type="entry name" value="HAD_2"/>
    <property type="match status" value="1"/>
</dbReference>
<dbReference type="EC" id="3.1.3.5" evidence="1"/>
<keyword evidence="1" id="KW-0378">Hydrolase</keyword>
<dbReference type="SUPFAM" id="SSF56784">
    <property type="entry name" value="HAD-like"/>
    <property type="match status" value="1"/>
</dbReference>
<dbReference type="InterPro" id="IPR041492">
    <property type="entry name" value="HAD_2"/>
</dbReference>
<dbReference type="InterPro" id="IPR023214">
    <property type="entry name" value="HAD_sf"/>
</dbReference>
<dbReference type="PANTHER" id="PTHR43434:SF20">
    <property type="entry name" value="5'-NUCLEOTIDASE"/>
    <property type="match status" value="1"/>
</dbReference>
<dbReference type="SFLD" id="SFLDG01129">
    <property type="entry name" value="C1.5:_HAD__Beta-PGM__Phosphata"/>
    <property type="match status" value="1"/>
</dbReference>
<dbReference type="InterPro" id="IPR050155">
    <property type="entry name" value="HAD-like_hydrolase_sf"/>
</dbReference>
<protein>
    <submittedName>
        <fullName evidence="1">5'-nucleotidase</fullName>
        <ecNumber evidence="1">3.1.3.5</ecNumber>
    </submittedName>
</protein>
<sequence length="221" mass="24276">MFTHLFFDLDGTLIDSKPGIFKSVLHTLEVMGIPAPLHEEELNPFIGPPLRQSFKTLFGFSDRKAEEATLIYRDFYGREGMNMFTVYPGIPGALETLAAMGLSISLVTSKAEIYALKIVEKADLARYFSTVSGCEINGNRSDKAELITYTLQKHDMLPGKEIVMIGDRYHDIRGAKLTGISSAGVLYGYGSRGELETEKPDLIIPSPADLTDMLTGNAGKC</sequence>
<dbReference type="Gene3D" id="3.40.50.1000">
    <property type="entry name" value="HAD superfamily/HAD-like"/>
    <property type="match status" value="1"/>
</dbReference>
<dbReference type="GO" id="GO:0005829">
    <property type="term" value="C:cytosol"/>
    <property type="evidence" value="ECO:0007669"/>
    <property type="project" value="TreeGrafter"/>
</dbReference>
<dbReference type="EMBL" id="VSSQ01000049">
    <property type="protein sequence ID" value="MPL69837.1"/>
    <property type="molecule type" value="Genomic_DNA"/>
</dbReference>
<accession>A0A644TTQ3</accession>
<reference evidence="1" key="1">
    <citation type="submission" date="2019-08" db="EMBL/GenBank/DDBJ databases">
        <authorList>
            <person name="Kucharzyk K."/>
            <person name="Murdoch R.W."/>
            <person name="Higgins S."/>
            <person name="Loffler F."/>
        </authorList>
    </citation>
    <scope>NUCLEOTIDE SEQUENCE</scope>
</reference>
<dbReference type="Gene3D" id="1.10.150.240">
    <property type="entry name" value="Putative phosphatase, domain 2"/>
    <property type="match status" value="1"/>
</dbReference>
<dbReference type="GO" id="GO:0004713">
    <property type="term" value="F:protein tyrosine kinase activity"/>
    <property type="evidence" value="ECO:0007669"/>
    <property type="project" value="TreeGrafter"/>
</dbReference>
<dbReference type="AlphaFoldDB" id="A0A644TTQ3"/>
<dbReference type="GO" id="GO:0008253">
    <property type="term" value="F:5'-nucleotidase activity"/>
    <property type="evidence" value="ECO:0007669"/>
    <property type="project" value="UniProtKB-EC"/>
</dbReference>
<dbReference type="InterPro" id="IPR036412">
    <property type="entry name" value="HAD-like_sf"/>
</dbReference>
<organism evidence="1">
    <name type="scientific">bioreactor metagenome</name>
    <dbReference type="NCBI Taxonomy" id="1076179"/>
    <lineage>
        <taxon>unclassified sequences</taxon>
        <taxon>metagenomes</taxon>
        <taxon>ecological metagenomes</taxon>
    </lineage>
</organism>
<proteinExistence type="predicted"/>
<dbReference type="InterPro" id="IPR023198">
    <property type="entry name" value="PGP-like_dom2"/>
</dbReference>
<dbReference type="PANTHER" id="PTHR43434">
    <property type="entry name" value="PHOSPHOGLYCOLATE PHOSPHATASE"/>
    <property type="match status" value="1"/>
</dbReference>
<gene>
    <name evidence="1" type="ORF">SDC9_15586</name>
</gene>
<dbReference type="SFLD" id="SFLDS00003">
    <property type="entry name" value="Haloacid_Dehalogenase"/>
    <property type="match status" value="1"/>
</dbReference>